<keyword evidence="4" id="KW-1185">Reference proteome</keyword>
<dbReference type="AlphaFoldDB" id="A0A2V1E927"/>
<name>A0A2V1E927_9PLEO</name>
<evidence type="ECO:0000313" key="3">
    <source>
        <dbReference type="EMBL" id="PVI06672.1"/>
    </source>
</evidence>
<proteinExistence type="predicted"/>
<gene>
    <name evidence="3" type="ORF">DM02DRAFT_709309</name>
</gene>
<evidence type="ECO:0000256" key="1">
    <source>
        <dbReference type="SAM" id="MobiDB-lite"/>
    </source>
</evidence>
<dbReference type="Pfam" id="PF17107">
    <property type="entry name" value="SesA"/>
    <property type="match status" value="1"/>
</dbReference>
<reference evidence="3 4" key="1">
    <citation type="journal article" date="2018" name="Sci. Rep.">
        <title>Comparative genomics provides insights into the lifestyle and reveals functional heterogeneity of dark septate endophytic fungi.</title>
        <authorList>
            <person name="Knapp D.G."/>
            <person name="Nemeth J.B."/>
            <person name="Barry K."/>
            <person name="Hainaut M."/>
            <person name="Henrissat B."/>
            <person name="Johnson J."/>
            <person name="Kuo A."/>
            <person name="Lim J.H.P."/>
            <person name="Lipzen A."/>
            <person name="Nolan M."/>
            <person name="Ohm R.A."/>
            <person name="Tamas L."/>
            <person name="Grigoriev I.V."/>
            <person name="Spatafora J.W."/>
            <person name="Nagy L.G."/>
            <person name="Kovacs G.M."/>
        </authorList>
    </citation>
    <scope>NUCLEOTIDE SEQUENCE [LARGE SCALE GENOMIC DNA]</scope>
    <source>
        <strain evidence="3 4">DSE2036</strain>
    </source>
</reference>
<dbReference type="InterPro" id="IPR031352">
    <property type="entry name" value="SesA"/>
</dbReference>
<sequence length="226" mass="25173">MAMNQNERDLVLTTIEGARKALIEAKGVYERNRAGEIPNAFLDVHQTLPLAEYTLQRVETFVSEYHDCLTGQDLRSPVGICQRTANNMLVLFRDVLSSHDSQRPETYRRSARGQGDVRQHRIKFQMRTLLVNIMKMIQIVDNCPAFDAQGQRAVAMDRNRVDELTETIRRLSDIPSSLTEDNSGHSFSHYGTGNVIANSGGGPQNNNVGDGSQYNADTQNFNGGSG</sequence>
<feature type="domain" description="NACHT-NTPase and P-loop NTPases N-terminal" evidence="2">
    <location>
        <begin position="12"/>
        <end position="133"/>
    </location>
</feature>
<dbReference type="EMBL" id="KZ805307">
    <property type="protein sequence ID" value="PVI06672.1"/>
    <property type="molecule type" value="Genomic_DNA"/>
</dbReference>
<accession>A0A2V1E927</accession>
<evidence type="ECO:0000259" key="2">
    <source>
        <dbReference type="Pfam" id="PF17107"/>
    </source>
</evidence>
<feature type="region of interest" description="Disordered" evidence="1">
    <location>
        <begin position="189"/>
        <end position="226"/>
    </location>
</feature>
<dbReference type="Proteomes" id="UP000244855">
    <property type="component" value="Unassembled WGS sequence"/>
</dbReference>
<feature type="compositionally biased region" description="Polar residues" evidence="1">
    <location>
        <begin position="204"/>
        <end position="226"/>
    </location>
</feature>
<evidence type="ECO:0000313" key="4">
    <source>
        <dbReference type="Proteomes" id="UP000244855"/>
    </source>
</evidence>
<dbReference type="OrthoDB" id="3758369at2759"/>
<organism evidence="3 4">
    <name type="scientific">Periconia macrospinosa</name>
    <dbReference type="NCBI Taxonomy" id="97972"/>
    <lineage>
        <taxon>Eukaryota</taxon>
        <taxon>Fungi</taxon>
        <taxon>Dikarya</taxon>
        <taxon>Ascomycota</taxon>
        <taxon>Pezizomycotina</taxon>
        <taxon>Dothideomycetes</taxon>
        <taxon>Pleosporomycetidae</taxon>
        <taxon>Pleosporales</taxon>
        <taxon>Massarineae</taxon>
        <taxon>Periconiaceae</taxon>
        <taxon>Periconia</taxon>
    </lineage>
</organism>
<protein>
    <recommendedName>
        <fullName evidence="2">NACHT-NTPase and P-loop NTPases N-terminal domain-containing protein</fullName>
    </recommendedName>
</protein>